<dbReference type="Proteomes" id="UP000185207">
    <property type="component" value="Unassembled WGS sequence"/>
</dbReference>
<dbReference type="GO" id="GO:0006508">
    <property type="term" value="P:proteolysis"/>
    <property type="evidence" value="ECO:0007669"/>
    <property type="project" value="InterPro"/>
</dbReference>
<dbReference type="Pfam" id="PF00326">
    <property type="entry name" value="Peptidase_S9"/>
    <property type="match status" value="1"/>
</dbReference>
<dbReference type="PANTHER" id="PTHR42776">
    <property type="entry name" value="SERINE PEPTIDASE S9 FAMILY MEMBER"/>
    <property type="match status" value="1"/>
</dbReference>
<dbReference type="GO" id="GO:0004252">
    <property type="term" value="F:serine-type endopeptidase activity"/>
    <property type="evidence" value="ECO:0007669"/>
    <property type="project" value="TreeGrafter"/>
</dbReference>
<evidence type="ECO:0000313" key="3">
    <source>
        <dbReference type="EMBL" id="SIN98291.1"/>
    </source>
</evidence>
<protein>
    <submittedName>
        <fullName evidence="3">Prolyl oligopeptidase family protein</fullName>
    </submittedName>
</protein>
<evidence type="ECO:0000259" key="2">
    <source>
        <dbReference type="Pfam" id="PF00326"/>
    </source>
</evidence>
<dbReference type="SUPFAM" id="SSF53474">
    <property type="entry name" value="alpha/beta-Hydrolases"/>
    <property type="match status" value="1"/>
</dbReference>
<dbReference type="InterPro" id="IPR001375">
    <property type="entry name" value="Peptidase_S9_cat"/>
</dbReference>
<proteinExistence type="predicted"/>
<evidence type="ECO:0000256" key="1">
    <source>
        <dbReference type="ARBA" id="ARBA00022801"/>
    </source>
</evidence>
<accession>A0A1N6FSX2</accession>
<dbReference type="AlphaFoldDB" id="A0A1N6FSX2"/>
<dbReference type="STRING" id="1416779.SAMN05444409_1455"/>
<evidence type="ECO:0000313" key="4">
    <source>
        <dbReference type="Proteomes" id="UP000185207"/>
    </source>
</evidence>
<dbReference type="OrthoDB" id="9812921at2"/>
<dbReference type="InterPro" id="IPR029058">
    <property type="entry name" value="AB_hydrolase_fold"/>
</dbReference>
<organism evidence="3 4">
    <name type="scientific">Epilithonimonas zeae</name>
    <dbReference type="NCBI Taxonomy" id="1416779"/>
    <lineage>
        <taxon>Bacteria</taxon>
        <taxon>Pseudomonadati</taxon>
        <taxon>Bacteroidota</taxon>
        <taxon>Flavobacteriia</taxon>
        <taxon>Flavobacteriales</taxon>
        <taxon>Weeksellaceae</taxon>
        <taxon>Chryseobacterium group</taxon>
        <taxon>Epilithonimonas</taxon>
    </lineage>
</organism>
<gene>
    <name evidence="3" type="ORF">SAMN05444409_1455</name>
</gene>
<dbReference type="Gene3D" id="3.40.50.1820">
    <property type="entry name" value="alpha/beta hydrolase"/>
    <property type="match status" value="1"/>
</dbReference>
<dbReference type="PANTHER" id="PTHR42776:SF27">
    <property type="entry name" value="DIPEPTIDYL PEPTIDASE FAMILY MEMBER 6"/>
    <property type="match status" value="1"/>
</dbReference>
<dbReference type="EMBL" id="FSRK01000001">
    <property type="protein sequence ID" value="SIN98291.1"/>
    <property type="molecule type" value="Genomic_DNA"/>
</dbReference>
<keyword evidence="4" id="KW-1185">Reference proteome</keyword>
<feature type="domain" description="Peptidase S9 prolyl oligopeptidase catalytic" evidence="2">
    <location>
        <begin position="659"/>
        <end position="822"/>
    </location>
</feature>
<name>A0A1N6FSX2_9FLAO</name>
<reference evidence="4" key="1">
    <citation type="submission" date="2016-11" db="EMBL/GenBank/DDBJ databases">
        <authorList>
            <person name="Varghese N."/>
            <person name="Submissions S."/>
        </authorList>
    </citation>
    <scope>NUCLEOTIDE SEQUENCE [LARGE SCALE GENOMIC DNA]</scope>
    <source>
        <strain evidence="4">DSM 27623</strain>
    </source>
</reference>
<dbReference type="RefSeq" id="WP_083600668.1">
    <property type="nucleotide sequence ID" value="NZ_FSRK01000001.1"/>
</dbReference>
<sequence>MMVTRLYMLAFLIIQGLCWSQDIDSLNAVYKQYYETALRANSPNGRYVILNHSNTYGKNNYELLDVKKDKTTMLGNYDQFQFLNDDLLLMRNSNHCRFTDLRTGQSTEVSGNYLIEPAQQSAQVILFNPSVRELLLVSIEGKVLWRKQDVRVYKLDTTTNNLIYTSGNDLVVTNLTSYRSKTYKVNSDIQWISSVDQRIYAANVQSKQIELYSVDLRSEKLIKQLVAVPEGFESTTRLITYLEVRENEHFIFPLYLKSKLERHENPELKITYSNRNGEDKMLYYHLGIYNLKNDQWDYLPDVNDEIPVYKFLNDRGDFIVYDLADDVVEEQQNRILDLNLFLNYGKNSYLLPEKRIEEGNYLWDRDTKQFVYFNDKTWIAHNIITGKEVDLTPPNTKGWDSPEHSGLAKGPATKPVKIKGKSAIMISNQFDYFVIDLKTMQVKRMTMGQEVQMKYQLKLSKEHYPKSSWNMRMAEIDLSRDLMFKTFNTLSYDSGFATVTDKNNKTTFFQQGHYRDIIPYDNGYFLTSGFALEPFKLTILERGKYHTVYESLKKEKKGFEGARYEIFQYKTDLGTSNAALLLPVNYDPNKKYPMIVNIYEELSHDVLFFLQPYLNIMTGFNYMHYLINGYIVLLPDLQYEVANVKNSILLSLEKSIDSAKSLASIDDKNIGVIGLSYGGYETGLALTNSKYFKTGVAGVMISDLVSHALSQSEFMTKPNYMRTENHQMRMNNNVLDHWNLYLENSPVFHVKNIQAPVLLWTGLNDKNVSPAQARMFFMGIKRQMKKAVLLEYINETHNVLQPFNQLDFNIKIWQWFDYYLKNKKPAEWIRPLTQ</sequence>
<keyword evidence="1" id="KW-0378">Hydrolase</keyword>